<evidence type="ECO:0000259" key="1">
    <source>
        <dbReference type="Pfam" id="PF18962"/>
    </source>
</evidence>
<sequence length="178" mass="20252">MKAYVHRASVLKTKASKKEGFFAAHTVYTIWSGGGLLCKDENPTQTLVKKEDAKAREEVQMSVKPQIHLQISPNPASNYVQVKVENLKSKGTLRLLDMNGKVQAEVKVNAIHFKYTFDLTKLVPGTYIIRYQEGSVNRTIRIFLTKWNKGVMQPASWFLNTNNYLKNTLLTCSLLKLF</sequence>
<organism evidence="2 3">
    <name type="scientific">Leadbetterella byssophila (strain DSM 17132 / JCM 16389 / KACC 11308 / NBRC 106382 / 4M15)</name>
    <dbReference type="NCBI Taxonomy" id="649349"/>
    <lineage>
        <taxon>Bacteria</taxon>
        <taxon>Pseudomonadati</taxon>
        <taxon>Bacteroidota</taxon>
        <taxon>Cytophagia</taxon>
        <taxon>Cytophagales</taxon>
        <taxon>Leadbetterellaceae</taxon>
        <taxon>Leadbetterella</taxon>
    </lineage>
</organism>
<dbReference type="NCBIfam" id="TIGR04183">
    <property type="entry name" value="Por_Secre_tail"/>
    <property type="match status" value="1"/>
</dbReference>
<keyword evidence="3" id="KW-1185">Reference proteome</keyword>
<protein>
    <recommendedName>
        <fullName evidence="1">Secretion system C-terminal sorting domain-containing protein</fullName>
    </recommendedName>
</protein>
<dbReference type="EMBL" id="CP002305">
    <property type="protein sequence ID" value="ADQ16163.1"/>
    <property type="molecule type" value="Genomic_DNA"/>
</dbReference>
<dbReference type="KEGG" id="lby:Lbys_0385"/>
<dbReference type="RefSeq" id="WP_013407218.1">
    <property type="nucleotide sequence ID" value="NC_014655.1"/>
</dbReference>
<reference key="1">
    <citation type="submission" date="2010-11" db="EMBL/GenBank/DDBJ databases">
        <title>The complete genome of Leadbetterella byssophila DSM 17132.</title>
        <authorList>
            <consortium name="US DOE Joint Genome Institute (JGI-PGF)"/>
            <person name="Lucas S."/>
            <person name="Copeland A."/>
            <person name="Lapidus A."/>
            <person name="Glavina del Rio T."/>
            <person name="Dalin E."/>
            <person name="Tice H."/>
            <person name="Bruce D."/>
            <person name="Goodwin L."/>
            <person name="Pitluck S."/>
            <person name="Kyrpides N."/>
            <person name="Mavromatis K."/>
            <person name="Ivanova N."/>
            <person name="Teshima H."/>
            <person name="Brettin T."/>
            <person name="Detter J.C."/>
            <person name="Han C."/>
            <person name="Tapia R."/>
            <person name="Land M."/>
            <person name="Hauser L."/>
            <person name="Markowitz V."/>
            <person name="Cheng J.-F."/>
            <person name="Hugenholtz P."/>
            <person name="Woyke T."/>
            <person name="Wu D."/>
            <person name="Tindall B."/>
            <person name="Pomrenke H.G."/>
            <person name="Brambilla E."/>
            <person name="Klenk H.-P."/>
            <person name="Eisen J.A."/>
        </authorList>
    </citation>
    <scope>NUCLEOTIDE SEQUENCE [LARGE SCALE GENOMIC DNA]</scope>
    <source>
        <strain>DSM 17132</strain>
    </source>
</reference>
<dbReference type="Pfam" id="PF18962">
    <property type="entry name" value="Por_Secre_tail"/>
    <property type="match status" value="1"/>
</dbReference>
<dbReference type="HOGENOM" id="CLU_1508791_0_0_10"/>
<dbReference type="Proteomes" id="UP000007435">
    <property type="component" value="Chromosome"/>
</dbReference>
<feature type="domain" description="Secretion system C-terminal sorting" evidence="1">
    <location>
        <begin position="71"/>
        <end position="137"/>
    </location>
</feature>
<evidence type="ECO:0000313" key="3">
    <source>
        <dbReference type="Proteomes" id="UP000007435"/>
    </source>
</evidence>
<dbReference type="eggNOG" id="COG3209">
    <property type="taxonomic scope" value="Bacteria"/>
</dbReference>
<dbReference type="InterPro" id="IPR026444">
    <property type="entry name" value="Secre_tail"/>
</dbReference>
<dbReference type="AlphaFoldDB" id="E4RW20"/>
<accession>E4RW20</accession>
<name>E4RW20_LEAB4</name>
<evidence type="ECO:0000313" key="2">
    <source>
        <dbReference type="EMBL" id="ADQ16163.1"/>
    </source>
</evidence>
<dbReference type="OrthoDB" id="9802444at2"/>
<gene>
    <name evidence="2" type="ordered locus">Lbys_0385</name>
</gene>
<reference evidence="2 3" key="2">
    <citation type="journal article" date="2011" name="Stand. Genomic Sci.">
        <title>Complete genome sequence of Leadbetterella byssophila type strain (4M15).</title>
        <authorList>
            <person name="Abt B."/>
            <person name="Teshima H."/>
            <person name="Lucas S."/>
            <person name="Lapidus A."/>
            <person name="Del Rio T.G."/>
            <person name="Nolan M."/>
            <person name="Tice H."/>
            <person name="Cheng J.F."/>
            <person name="Pitluck S."/>
            <person name="Liolios K."/>
            <person name="Pagani I."/>
            <person name="Ivanova N."/>
            <person name="Mavromatis K."/>
            <person name="Pati A."/>
            <person name="Tapia R."/>
            <person name="Han C."/>
            <person name="Goodwin L."/>
            <person name="Chen A."/>
            <person name="Palaniappan K."/>
            <person name="Land M."/>
            <person name="Hauser L."/>
            <person name="Chang Y.J."/>
            <person name="Jeffries C.D."/>
            <person name="Rohde M."/>
            <person name="Goker M."/>
            <person name="Tindall B.J."/>
            <person name="Detter J.C."/>
            <person name="Woyke T."/>
            <person name="Bristow J."/>
            <person name="Eisen J.A."/>
            <person name="Markowitz V."/>
            <person name="Hugenholtz P."/>
            <person name="Klenk H.P."/>
            <person name="Kyrpides N.C."/>
        </authorList>
    </citation>
    <scope>NUCLEOTIDE SEQUENCE [LARGE SCALE GENOMIC DNA]</scope>
    <source>
        <strain evidence="3">DSM 17132 / JCM 16389 / KACC 11308 / NBRC 106382 / 4M15</strain>
    </source>
</reference>
<proteinExistence type="predicted"/>